<keyword evidence="3" id="KW-1185">Reference proteome</keyword>
<evidence type="ECO:0000313" key="3">
    <source>
        <dbReference type="Proteomes" id="UP001555176"/>
    </source>
</evidence>
<dbReference type="InterPro" id="IPR013022">
    <property type="entry name" value="Xyl_isomerase-like_TIM-brl"/>
</dbReference>
<sequence>MTINFGCHGTTWVLDYDEKVDGLDHILDTVKKAGFKGVDVQYALLGKYNDSPEQLKEKLDSMGLKLAALTLPFSWESNVESEEEKKRADYYIDYLKHFPNALLNLPARVGPNRDNLLKRQKDIISCVNAVGKRAYENGVVASFHPHSPANSYFRIKSDYDVLFEELDTRYVGYTPDVGHIMAGGMDPLEIIKEHLSIIKHVHFKDCSSSFEWKKMGYGDIDFPAIVETLVNYGYDGWIIFEEETDEAKVAADQCVFDISKYVEKNLQPIVRGEIVR</sequence>
<keyword evidence="2" id="KW-0413">Isomerase</keyword>
<organism evidence="2 3">
    <name type="scientific">Heyndrickxia faecalis</name>
    <dbReference type="NCBI Taxonomy" id="2824910"/>
    <lineage>
        <taxon>Bacteria</taxon>
        <taxon>Bacillati</taxon>
        <taxon>Bacillota</taxon>
        <taxon>Bacilli</taxon>
        <taxon>Bacillales</taxon>
        <taxon>Bacillaceae</taxon>
        <taxon>Heyndrickxia</taxon>
    </lineage>
</organism>
<dbReference type="PANTHER" id="PTHR12110:SF41">
    <property type="entry name" value="INOSOSE DEHYDRATASE"/>
    <property type="match status" value="1"/>
</dbReference>
<reference evidence="2 3" key="1">
    <citation type="submission" date="2024-04" db="EMBL/GenBank/DDBJ databases">
        <title>Bacterial genomes from commercial probiotics.</title>
        <authorList>
            <person name="Brady R."/>
            <person name="Call G.B."/>
            <person name="Chaston J.M."/>
        </authorList>
    </citation>
    <scope>NUCLEOTIDE SEQUENCE [LARGE SCALE GENOMIC DNA]</scope>
    <source>
        <strain evidence="3">gbc_m</strain>
    </source>
</reference>
<dbReference type="Pfam" id="PF01261">
    <property type="entry name" value="AP_endonuc_2"/>
    <property type="match status" value="1"/>
</dbReference>
<accession>A0ABV3NKW1</accession>
<comment type="caution">
    <text evidence="2">The sequence shown here is derived from an EMBL/GenBank/DDBJ whole genome shotgun (WGS) entry which is preliminary data.</text>
</comment>
<gene>
    <name evidence="2" type="ORF">ABC651_11990</name>
</gene>
<protein>
    <submittedName>
        <fullName evidence="2">Sugar phosphate isomerase/epimerase family protein</fullName>
    </submittedName>
</protein>
<dbReference type="InterPro" id="IPR036237">
    <property type="entry name" value="Xyl_isomerase-like_sf"/>
</dbReference>
<dbReference type="Proteomes" id="UP001555176">
    <property type="component" value="Unassembled WGS sequence"/>
</dbReference>
<dbReference type="InterPro" id="IPR050312">
    <property type="entry name" value="IolE/XylAMocC-like"/>
</dbReference>
<dbReference type="Gene3D" id="3.20.20.150">
    <property type="entry name" value="Divalent-metal-dependent TIM barrel enzymes"/>
    <property type="match status" value="1"/>
</dbReference>
<dbReference type="SUPFAM" id="SSF51658">
    <property type="entry name" value="Xylose isomerase-like"/>
    <property type="match status" value="1"/>
</dbReference>
<feature type="domain" description="Xylose isomerase-like TIM barrel" evidence="1">
    <location>
        <begin position="28"/>
        <end position="247"/>
    </location>
</feature>
<dbReference type="EMBL" id="JBDGII010000033">
    <property type="protein sequence ID" value="MEW7079725.1"/>
    <property type="molecule type" value="Genomic_DNA"/>
</dbReference>
<proteinExistence type="predicted"/>
<dbReference type="GO" id="GO:0016853">
    <property type="term" value="F:isomerase activity"/>
    <property type="evidence" value="ECO:0007669"/>
    <property type="project" value="UniProtKB-KW"/>
</dbReference>
<evidence type="ECO:0000259" key="1">
    <source>
        <dbReference type="Pfam" id="PF01261"/>
    </source>
</evidence>
<name>A0ABV3NKW1_9BACI</name>
<evidence type="ECO:0000313" key="2">
    <source>
        <dbReference type="EMBL" id="MEW7079725.1"/>
    </source>
</evidence>
<dbReference type="RefSeq" id="WP_052042153.1">
    <property type="nucleotide sequence ID" value="NZ_JBBEWJ010000001.1"/>
</dbReference>
<dbReference type="PANTHER" id="PTHR12110">
    <property type="entry name" value="HYDROXYPYRUVATE ISOMERASE"/>
    <property type="match status" value="1"/>
</dbReference>